<sequence>MINLQIRGENGTIEARAKHGVVWGPELAGLDQSVFPMLGHLLPYADTVFNHRQVSTLLEEVPRLPAGVLTDAFARELIELGQVVLDGQGLYLWFLGD</sequence>
<organism evidence="1 2">
    <name type="scientific">Streptomyces cyaneochromogenes</name>
    <dbReference type="NCBI Taxonomy" id="2496836"/>
    <lineage>
        <taxon>Bacteria</taxon>
        <taxon>Bacillati</taxon>
        <taxon>Actinomycetota</taxon>
        <taxon>Actinomycetes</taxon>
        <taxon>Kitasatosporales</taxon>
        <taxon>Streptomycetaceae</taxon>
        <taxon>Streptomyces</taxon>
    </lineage>
</organism>
<keyword evidence="2" id="KW-1185">Reference proteome</keyword>
<dbReference type="RefSeq" id="WP_126387793.1">
    <property type="nucleotide sequence ID" value="NZ_CP034539.1"/>
</dbReference>
<reference evidence="1 2" key="1">
    <citation type="journal article" date="2019" name="Int. J. Syst. Evol. Microbiol.">
        <title>Streptomyces cyaneochromogenes sp. nov., a blue pigment-producing actinomycete from manganese-contaminated soil.</title>
        <authorList>
            <person name="Tang X."/>
            <person name="Zhao J."/>
            <person name="Li K."/>
            <person name="Chen Z."/>
            <person name="Sun Y."/>
            <person name="Gao J."/>
        </authorList>
    </citation>
    <scope>NUCLEOTIDE SEQUENCE [LARGE SCALE GENOMIC DNA]</scope>
    <source>
        <strain evidence="1 2">MK-45</strain>
    </source>
</reference>
<evidence type="ECO:0000313" key="1">
    <source>
        <dbReference type="EMBL" id="AZQ32269.1"/>
    </source>
</evidence>
<protein>
    <submittedName>
        <fullName evidence="1">Uncharacterized protein</fullName>
    </submittedName>
</protein>
<dbReference type="AlphaFoldDB" id="A0A3S9LZD1"/>
<dbReference type="OrthoDB" id="3481175at2"/>
<proteinExistence type="predicted"/>
<name>A0A3S9LZD1_9ACTN</name>
<dbReference type="KEGG" id="scya:EJ357_01300"/>
<dbReference type="EMBL" id="CP034539">
    <property type="protein sequence ID" value="AZQ32269.1"/>
    <property type="molecule type" value="Genomic_DNA"/>
</dbReference>
<accession>A0A3S9LZD1</accession>
<gene>
    <name evidence="1" type="ORF">EJ357_01300</name>
</gene>
<evidence type="ECO:0000313" key="2">
    <source>
        <dbReference type="Proteomes" id="UP000280298"/>
    </source>
</evidence>
<dbReference type="Proteomes" id="UP000280298">
    <property type="component" value="Chromosome"/>
</dbReference>